<organism evidence="2 3">
    <name type="scientific">Rhynchophorus ferrugineus</name>
    <name type="common">Red palm weevil</name>
    <name type="synonym">Curculio ferrugineus</name>
    <dbReference type="NCBI Taxonomy" id="354439"/>
    <lineage>
        <taxon>Eukaryota</taxon>
        <taxon>Metazoa</taxon>
        <taxon>Ecdysozoa</taxon>
        <taxon>Arthropoda</taxon>
        <taxon>Hexapoda</taxon>
        <taxon>Insecta</taxon>
        <taxon>Pterygota</taxon>
        <taxon>Neoptera</taxon>
        <taxon>Endopterygota</taxon>
        <taxon>Coleoptera</taxon>
        <taxon>Polyphaga</taxon>
        <taxon>Cucujiformia</taxon>
        <taxon>Curculionidae</taxon>
        <taxon>Dryophthorinae</taxon>
        <taxon>Rhynchophorus</taxon>
    </lineage>
</organism>
<dbReference type="AlphaFoldDB" id="A0A834IJ05"/>
<feature type="non-terminal residue" evidence="2">
    <location>
        <position position="1"/>
    </location>
</feature>
<evidence type="ECO:0000313" key="3">
    <source>
        <dbReference type="Proteomes" id="UP000625711"/>
    </source>
</evidence>
<comment type="caution">
    <text evidence="2">The sequence shown here is derived from an EMBL/GenBank/DDBJ whole genome shotgun (WGS) entry which is preliminary data.</text>
</comment>
<name>A0A834IJ05_RHYFE</name>
<evidence type="ECO:0000313" key="2">
    <source>
        <dbReference type="EMBL" id="KAF7274962.1"/>
    </source>
</evidence>
<dbReference type="Proteomes" id="UP000625711">
    <property type="component" value="Unassembled WGS sequence"/>
</dbReference>
<reference evidence="2" key="1">
    <citation type="submission" date="2020-08" db="EMBL/GenBank/DDBJ databases">
        <title>Genome sequencing and assembly of the red palm weevil Rhynchophorus ferrugineus.</title>
        <authorList>
            <person name="Dias G.B."/>
            <person name="Bergman C.M."/>
            <person name="Manee M."/>
        </authorList>
    </citation>
    <scope>NUCLEOTIDE SEQUENCE</scope>
    <source>
        <strain evidence="2">AA-2017</strain>
        <tissue evidence="2">Whole larva</tissue>
    </source>
</reference>
<feature type="region of interest" description="Disordered" evidence="1">
    <location>
        <begin position="1"/>
        <end position="22"/>
    </location>
</feature>
<dbReference type="EMBL" id="JAACXV010011709">
    <property type="protein sequence ID" value="KAF7274962.1"/>
    <property type="molecule type" value="Genomic_DNA"/>
</dbReference>
<protein>
    <submittedName>
        <fullName evidence="2">Uncharacterized protein</fullName>
    </submittedName>
</protein>
<proteinExistence type="predicted"/>
<keyword evidence="3" id="KW-1185">Reference proteome</keyword>
<evidence type="ECO:0000256" key="1">
    <source>
        <dbReference type="SAM" id="MobiDB-lite"/>
    </source>
</evidence>
<sequence length="54" mass="6192">HRRGDVWSLRPPNAPEKASREFNGPIRGRLDVAFFPDDLKRGSVRSLSRIQLYG</sequence>
<gene>
    <name evidence="2" type="ORF">GWI33_012375</name>
</gene>
<accession>A0A834IJ05</accession>